<dbReference type="Gene3D" id="3.30.200.20">
    <property type="entry name" value="Phosphorylase Kinase, domain 1"/>
    <property type="match status" value="1"/>
</dbReference>
<keyword evidence="6 8" id="KW-0067">ATP-binding</keyword>
<dbReference type="FunFam" id="3.30.470.20:FF:000015">
    <property type="entry name" value="Phosphoribosylaminoimidazole-succinocarboxamide synthase"/>
    <property type="match status" value="1"/>
</dbReference>
<comment type="caution">
    <text evidence="10">The sequence shown here is derived from an EMBL/GenBank/DDBJ whole genome shotgun (WGS) entry which is preliminary data.</text>
</comment>
<evidence type="ECO:0000256" key="1">
    <source>
        <dbReference type="ARBA" id="ARBA00004672"/>
    </source>
</evidence>
<keyword evidence="5 8" id="KW-0658">Purine biosynthesis</keyword>
<dbReference type="InterPro" id="IPR001636">
    <property type="entry name" value="SAICAR_synth"/>
</dbReference>
<keyword evidence="3 8" id="KW-0436">Ligase</keyword>
<protein>
    <recommendedName>
        <fullName evidence="8">Phosphoribosylaminoimidazole-succinocarboxamide synthase</fullName>
        <ecNumber evidence="8">6.3.2.6</ecNumber>
    </recommendedName>
    <alternativeName>
        <fullName evidence="8">SAICAR synthetase</fullName>
    </alternativeName>
</protein>
<proteinExistence type="inferred from homology"/>
<evidence type="ECO:0000313" key="11">
    <source>
        <dbReference type="Proteomes" id="UP000276634"/>
    </source>
</evidence>
<gene>
    <name evidence="8" type="primary">purC</name>
    <name evidence="10" type="ORF">EDC57_2141</name>
</gene>
<dbReference type="AlphaFoldDB" id="A0A3N1XTI0"/>
<dbReference type="Gene3D" id="3.30.470.20">
    <property type="entry name" value="ATP-grasp fold, B domain"/>
    <property type="match status" value="1"/>
</dbReference>
<dbReference type="PROSITE" id="PS01058">
    <property type="entry name" value="SAICAR_SYNTHETASE_2"/>
    <property type="match status" value="1"/>
</dbReference>
<sequence length="298" mass="32866">MGEDVLFESRIESLPLVARGKVRDIYAVDEAHWLIVATDRLSAFDVVLPTPIPGKGRILTALSGFWFHRTAHLVPNHLTGIAPEDVVSGGDERAQVRGRAVVVRRLRPLPVEAIVRGYLAGSGWKEYQREGTVCGIPLPPGLRQAERLPEPIFTPSTKAAVGEHDENIPFARAAALLGEEVAERVRALSLAIYREARDYAAGRGILIADTKFEFGLDEEGRIHLIDEVLTPDSSRFWPADRYAPGQSPPSFDKQYVRDWLESLDWDKRPPGPALPAEVVAQTAARYREALLRLTGAAA</sequence>
<dbReference type="CDD" id="cd01414">
    <property type="entry name" value="SAICAR_synt_Sc"/>
    <property type="match status" value="1"/>
</dbReference>
<evidence type="ECO:0000256" key="7">
    <source>
        <dbReference type="ARBA" id="ARBA00048475"/>
    </source>
</evidence>
<dbReference type="Pfam" id="PF01259">
    <property type="entry name" value="SAICAR_synt"/>
    <property type="match status" value="1"/>
</dbReference>
<evidence type="ECO:0000259" key="9">
    <source>
        <dbReference type="Pfam" id="PF01259"/>
    </source>
</evidence>
<dbReference type="GO" id="GO:0004639">
    <property type="term" value="F:phosphoribosylaminoimidazolesuccinocarboxamide synthase activity"/>
    <property type="evidence" value="ECO:0007669"/>
    <property type="project" value="UniProtKB-UniRule"/>
</dbReference>
<evidence type="ECO:0000256" key="8">
    <source>
        <dbReference type="HAMAP-Rule" id="MF_00137"/>
    </source>
</evidence>
<dbReference type="GO" id="GO:0005737">
    <property type="term" value="C:cytoplasm"/>
    <property type="evidence" value="ECO:0007669"/>
    <property type="project" value="TreeGrafter"/>
</dbReference>
<keyword evidence="11" id="KW-1185">Reference proteome</keyword>
<organism evidence="10 11">
    <name type="scientific">Inmirania thermothiophila</name>
    <dbReference type="NCBI Taxonomy" id="1750597"/>
    <lineage>
        <taxon>Bacteria</taxon>
        <taxon>Pseudomonadati</taxon>
        <taxon>Pseudomonadota</taxon>
        <taxon>Gammaproteobacteria</taxon>
        <taxon>Chromatiales</taxon>
        <taxon>Ectothiorhodospiraceae</taxon>
        <taxon>Inmirania</taxon>
    </lineage>
</organism>
<dbReference type="UniPathway" id="UPA00074">
    <property type="reaction ID" value="UER00131"/>
</dbReference>
<dbReference type="NCBIfam" id="NF010568">
    <property type="entry name" value="PRK13961.1"/>
    <property type="match status" value="1"/>
</dbReference>
<comment type="catalytic activity">
    <reaction evidence="7 8">
        <text>5-amino-1-(5-phospho-D-ribosyl)imidazole-4-carboxylate + L-aspartate + ATP = (2S)-2-[5-amino-1-(5-phospho-beta-D-ribosyl)imidazole-4-carboxamido]succinate + ADP + phosphate + 2 H(+)</text>
        <dbReference type="Rhea" id="RHEA:22628"/>
        <dbReference type="ChEBI" id="CHEBI:15378"/>
        <dbReference type="ChEBI" id="CHEBI:29991"/>
        <dbReference type="ChEBI" id="CHEBI:30616"/>
        <dbReference type="ChEBI" id="CHEBI:43474"/>
        <dbReference type="ChEBI" id="CHEBI:58443"/>
        <dbReference type="ChEBI" id="CHEBI:77657"/>
        <dbReference type="ChEBI" id="CHEBI:456216"/>
        <dbReference type="EC" id="6.3.2.6"/>
    </reaction>
</comment>
<evidence type="ECO:0000256" key="6">
    <source>
        <dbReference type="ARBA" id="ARBA00022840"/>
    </source>
</evidence>
<dbReference type="HAMAP" id="MF_00137">
    <property type="entry name" value="SAICAR_synth"/>
    <property type="match status" value="1"/>
</dbReference>
<comment type="pathway">
    <text evidence="1 8">Purine metabolism; IMP biosynthesis via de novo pathway; 5-amino-1-(5-phospho-D-ribosyl)imidazole-4-carboxamide from 5-amino-1-(5-phospho-D-ribosyl)imidazole-4-carboxylate: step 1/2.</text>
</comment>
<evidence type="ECO:0000256" key="5">
    <source>
        <dbReference type="ARBA" id="ARBA00022755"/>
    </source>
</evidence>
<dbReference type="Proteomes" id="UP000276634">
    <property type="component" value="Unassembled WGS sequence"/>
</dbReference>
<dbReference type="RefSeq" id="WP_123401897.1">
    <property type="nucleotide sequence ID" value="NZ_RJVI01000003.1"/>
</dbReference>
<dbReference type="OrthoDB" id="9801549at2"/>
<dbReference type="SUPFAM" id="SSF56104">
    <property type="entry name" value="SAICAR synthase-like"/>
    <property type="match status" value="1"/>
</dbReference>
<dbReference type="GO" id="GO:0005524">
    <property type="term" value="F:ATP binding"/>
    <property type="evidence" value="ECO:0007669"/>
    <property type="project" value="UniProtKB-KW"/>
</dbReference>
<feature type="domain" description="SAICAR synthetase/ADE2 N-terminal" evidence="9">
    <location>
        <begin position="17"/>
        <end position="268"/>
    </location>
</feature>
<dbReference type="PANTHER" id="PTHR43700">
    <property type="entry name" value="PHOSPHORIBOSYLAMINOIMIDAZOLE-SUCCINOCARBOXAMIDE SYNTHASE"/>
    <property type="match status" value="1"/>
</dbReference>
<dbReference type="PROSITE" id="PS01057">
    <property type="entry name" value="SAICAR_SYNTHETASE_1"/>
    <property type="match status" value="1"/>
</dbReference>
<dbReference type="NCBIfam" id="TIGR00081">
    <property type="entry name" value="purC"/>
    <property type="match status" value="1"/>
</dbReference>
<evidence type="ECO:0000313" key="10">
    <source>
        <dbReference type="EMBL" id="ROR29471.1"/>
    </source>
</evidence>
<accession>A0A3N1XTI0</accession>
<reference evidence="10 11" key="1">
    <citation type="submission" date="2018-11" db="EMBL/GenBank/DDBJ databases">
        <title>Genomic Encyclopedia of Type Strains, Phase IV (KMG-IV): sequencing the most valuable type-strain genomes for metagenomic binning, comparative biology and taxonomic classification.</title>
        <authorList>
            <person name="Goeker M."/>
        </authorList>
    </citation>
    <scope>NUCLEOTIDE SEQUENCE [LARGE SCALE GENOMIC DNA]</scope>
    <source>
        <strain evidence="10 11">DSM 100275</strain>
    </source>
</reference>
<dbReference type="InterPro" id="IPR018236">
    <property type="entry name" value="SAICAR_synthetase_CS"/>
</dbReference>
<dbReference type="PANTHER" id="PTHR43700:SF1">
    <property type="entry name" value="PHOSPHORIBOSYLAMINOIMIDAZOLE-SUCCINOCARBOXAMIDE SYNTHASE"/>
    <property type="match status" value="1"/>
</dbReference>
<keyword evidence="4 8" id="KW-0547">Nucleotide-binding</keyword>
<evidence type="ECO:0000256" key="4">
    <source>
        <dbReference type="ARBA" id="ARBA00022741"/>
    </source>
</evidence>
<name>A0A3N1XTI0_9GAMM</name>
<evidence type="ECO:0000256" key="3">
    <source>
        <dbReference type="ARBA" id="ARBA00022598"/>
    </source>
</evidence>
<comment type="similarity">
    <text evidence="2 8">Belongs to the SAICAR synthetase family.</text>
</comment>
<dbReference type="EC" id="6.3.2.6" evidence="8"/>
<dbReference type="GO" id="GO:0006189">
    <property type="term" value="P:'de novo' IMP biosynthetic process"/>
    <property type="evidence" value="ECO:0007669"/>
    <property type="project" value="UniProtKB-UniRule"/>
</dbReference>
<dbReference type="InterPro" id="IPR028923">
    <property type="entry name" value="SAICAR_synt/ADE2_N"/>
</dbReference>
<dbReference type="EMBL" id="RJVI01000003">
    <property type="protein sequence ID" value="ROR29471.1"/>
    <property type="molecule type" value="Genomic_DNA"/>
</dbReference>
<evidence type="ECO:0000256" key="2">
    <source>
        <dbReference type="ARBA" id="ARBA00010190"/>
    </source>
</evidence>